<gene>
    <name evidence="1" type="ORF">KQX54_002017</name>
</gene>
<comment type="caution">
    <text evidence="1">The sequence shown here is derived from an EMBL/GenBank/DDBJ whole genome shotgun (WGS) entry which is preliminary data.</text>
</comment>
<evidence type="ECO:0000313" key="1">
    <source>
        <dbReference type="EMBL" id="KAH0551840.1"/>
    </source>
</evidence>
<accession>A0AAV7II67</accession>
<dbReference type="EMBL" id="JAHXZJ010001492">
    <property type="protein sequence ID" value="KAH0551840.1"/>
    <property type="molecule type" value="Genomic_DNA"/>
</dbReference>
<dbReference type="Proteomes" id="UP000826195">
    <property type="component" value="Unassembled WGS sequence"/>
</dbReference>
<name>A0AAV7II67_COTGL</name>
<keyword evidence="2" id="KW-1185">Reference proteome</keyword>
<sequence>MDGVLSTSSSIGGTANSLSVSELSREFKKNLPIDTLIVEKQDPQWLVYTALLHFMRRLNVDSMNHLQHKCKDIRQ</sequence>
<organism evidence="1 2">
    <name type="scientific">Cotesia glomerata</name>
    <name type="common">Lepidopteran parasitic wasp</name>
    <name type="synonym">Apanteles glomeratus</name>
    <dbReference type="NCBI Taxonomy" id="32391"/>
    <lineage>
        <taxon>Eukaryota</taxon>
        <taxon>Metazoa</taxon>
        <taxon>Ecdysozoa</taxon>
        <taxon>Arthropoda</taxon>
        <taxon>Hexapoda</taxon>
        <taxon>Insecta</taxon>
        <taxon>Pterygota</taxon>
        <taxon>Neoptera</taxon>
        <taxon>Endopterygota</taxon>
        <taxon>Hymenoptera</taxon>
        <taxon>Apocrita</taxon>
        <taxon>Ichneumonoidea</taxon>
        <taxon>Braconidae</taxon>
        <taxon>Microgastrinae</taxon>
        <taxon>Cotesia</taxon>
    </lineage>
</organism>
<proteinExistence type="predicted"/>
<dbReference type="AlphaFoldDB" id="A0AAV7II67"/>
<protein>
    <submittedName>
        <fullName evidence="1">Uncharacterized protein</fullName>
    </submittedName>
</protein>
<reference evidence="1 2" key="1">
    <citation type="journal article" date="2021" name="J. Hered.">
        <title>A chromosome-level genome assembly of the parasitoid wasp, Cotesia glomerata (Hymenoptera: Braconidae).</title>
        <authorList>
            <person name="Pinto B.J."/>
            <person name="Weis J.J."/>
            <person name="Gamble T."/>
            <person name="Ode P.J."/>
            <person name="Paul R."/>
            <person name="Zaspel J.M."/>
        </authorList>
    </citation>
    <scope>NUCLEOTIDE SEQUENCE [LARGE SCALE GENOMIC DNA]</scope>
    <source>
        <strain evidence="1">CgM1</strain>
    </source>
</reference>
<evidence type="ECO:0000313" key="2">
    <source>
        <dbReference type="Proteomes" id="UP000826195"/>
    </source>
</evidence>